<sequence>MTLTADAAVRTRADSPPRAGLPGRIFFGDGTQPRWVRPALLVLLAATAVLYLWDLGSSGWANEYYAAAAQAGTQDWKAWLFGSLDSGNAITVDKPPAALWLMALSGRLFGFSPFTMLLPQALMGVAAAGVLYAAVRRVSGPGAGLVAGVVLAATPVAALMFRYNNPDALLVLLLVIAGYFMVRAIETAGTRWLVLVGVVLGFAFLTKMLQAVLVVPGFALAFLVAAPVALWPRIRKLLLAAGAMIATAGSFLAMVSFWPADSRPYIGGSTDNSLVQLALGYNGIQRVTGGGGGPGGGPGGGGGPSGPGGAGNLFFGGDPGIGRLFGASMGAEASWLLPAALIGLVAGLWFTRRAVRTSAVRANLLLWGGWLLVTGAVFSFMDGIIHPYYTVALAPAIAALVGISVIELWRGRTHLAPRLVLAAMSAATGVWAFILLDRTPEWLPWLRWVVLIGAVLVAAVTAAGVHKLGRAAAVVATAAILFGAAAPAAFAIETALQSHNGPMAMSGPATTDGGPGFPGGPEGPGGPGGPGGRVPGESVSDNAELQELVNAADNRWAAATVGSMSAGSLELATGASVMAIGGFTGGDDSPTLEQFQAYVADGEVGYFVAGGHGGPGGGSGSSSEITSWVEQSFTPIDVGGSTVYDLQD</sequence>
<evidence type="ECO:0000256" key="3">
    <source>
        <dbReference type="ARBA" id="ARBA00022676"/>
    </source>
</evidence>
<dbReference type="InterPro" id="IPR050297">
    <property type="entry name" value="LipidA_mod_glycosyltrf_83"/>
</dbReference>
<keyword evidence="4 12" id="KW-0808">Transferase</keyword>
<name>A0A850PQ24_9MYCO</name>
<evidence type="ECO:0000256" key="5">
    <source>
        <dbReference type="ARBA" id="ARBA00022692"/>
    </source>
</evidence>
<keyword evidence="6 9" id="KW-1133">Transmembrane helix</keyword>
<dbReference type="PANTHER" id="PTHR33908:SF3">
    <property type="entry name" value="UNDECAPRENYL PHOSPHATE-ALPHA-4-AMINO-4-DEOXY-L-ARABINOSE ARABINOSYL TRANSFERASE"/>
    <property type="match status" value="1"/>
</dbReference>
<evidence type="ECO:0000256" key="4">
    <source>
        <dbReference type="ARBA" id="ARBA00022679"/>
    </source>
</evidence>
<dbReference type="InterPro" id="IPR038731">
    <property type="entry name" value="RgtA/B/C-like"/>
</dbReference>
<feature type="domain" description="Putative mannosyltransferase YkcA/B-like C-terminal" evidence="11">
    <location>
        <begin position="550"/>
        <end position="631"/>
    </location>
</feature>
<dbReference type="AlphaFoldDB" id="A0A850PQ24"/>
<keyword evidence="3 12" id="KW-0328">Glycosyltransferase</keyword>
<feature type="transmembrane region" description="Helical" evidence="9">
    <location>
        <begin position="237"/>
        <end position="258"/>
    </location>
</feature>
<evidence type="ECO:0000256" key="6">
    <source>
        <dbReference type="ARBA" id="ARBA00022989"/>
    </source>
</evidence>
<accession>A0A850PQ24</accession>
<keyword evidence="2" id="KW-1003">Cell membrane</keyword>
<dbReference type="InterPro" id="IPR056785">
    <property type="entry name" value="YkcA/B-like_C"/>
</dbReference>
<dbReference type="EMBL" id="JABFYL010000017">
    <property type="protein sequence ID" value="NVN49525.1"/>
    <property type="molecule type" value="Genomic_DNA"/>
</dbReference>
<reference evidence="12 13" key="1">
    <citation type="submission" date="2020-05" db="EMBL/GenBank/DDBJ databases">
        <title>Draft genome sequence of Mycobacterium hippocampi DL, isolated from European seabass, Dicentrarchus labrax, reared in fish farms.</title>
        <authorList>
            <person name="Stathopoulou P."/>
            <person name="Asimakis E."/>
            <person name="Tzokas K."/>
            <person name="Batargias C."/>
            <person name="Tsiamis G."/>
        </authorList>
    </citation>
    <scope>NUCLEOTIDE SEQUENCE [LARGE SCALE GENOMIC DNA]</scope>
    <source>
        <strain evidence="12 13">DL</strain>
    </source>
</reference>
<comment type="caution">
    <text evidence="12">The sequence shown here is derived from an EMBL/GenBank/DDBJ whole genome shotgun (WGS) entry which is preliminary data.</text>
</comment>
<feature type="transmembrane region" description="Helical" evidence="9">
    <location>
        <begin position="35"/>
        <end position="53"/>
    </location>
</feature>
<feature type="transmembrane region" description="Helical" evidence="9">
    <location>
        <begin position="362"/>
        <end position="381"/>
    </location>
</feature>
<organism evidence="12 13">
    <name type="scientific">Mycolicibacterium hippocampi</name>
    <dbReference type="NCBI Taxonomy" id="659824"/>
    <lineage>
        <taxon>Bacteria</taxon>
        <taxon>Bacillati</taxon>
        <taxon>Actinomycetota</taxon>
        <taxon>Actinomycetes</taxon>
        <taxon>Mycobacteriales</taxon>
        <taxon>Mycobacteriaceae</taxon>
        <taxon>Mycolicibacterium</taxon>
    </lineage>
</organism>
<feature type="transmembrane region" description="Helical" evidence="9">
    <location>
        <begin position="211"/>
        <end position="230"/>
    </location>
</feature>
<evidence type="ECO:0000313" key="12">
    <source>
        <dbReference type="EMBL" id="NVN49525.1"/>
    </source>
</evidence>
<feature type="compositionally biased region" description="Gly residues" evidence="8">
    <location>
        <begin position="513"/>
        <end position="534"/>
    </location>
</feature>
<feature type="transmembrane region" description="Helical" evidence="9">
    <location>
        <begin position="387"/>
        <end position="406"/>
    </location>
</feature>
<feature type="transmembrane region" description="Helical" evidence="9">
    <location>
        <begin position="472"/>
        <end position="492"/>
    </location>
</feature>
<dbReference type="Pfam" id="PF24878">
    <property type="entry name" value="YkcB_C"/>
    <property type="match status" value="1"/>
</dbReference>
<evidence type="ECO:0000256" key="1">
    <source>
        <dbReference type="ARBA" id="ARBA00004651"/>
    </source>
</evidence>
<comment type="subcellular location">
    <subcellularLocation>
        <location evidence="1">Cell membrane</location>
        <topology evidence="1">Multi-pass membrane protein</topology>
    </subcellularLocation>
</comment>
<evidence type="ECO:0000256" key="2">
    <source>
        <dbReference type="ARBA" id="ARBA00022475"/>
    </source>
</evidence>
<feature type="domain" description="Glycosyltransferase RgtA/B/C/D-like" evidence="10">
    <location>
        <begin position="93"/>
        <end position="245"/>
    </location>
</feature>
<dbReference type="GO" id="GO:0005886">
    <property type="term" value="C:plasma membrane"/>
    <property type="evidence" value="ECO:0007669"/>
    <property type="project" value="UniProtKB-SubCell"/>
</dbReference>
<feature type="transmembrane region" description="Helical" evidence="9">
    <location>
        <begin position="442"/>
        <end position="465"/>
    </location>
</feature>
<gene>
    <name evidence="12" type="ORF">HLY00_5645</name>
</gene>
<protein>
    <submittedName>
        <fullName evidence="12">Dolichyl-phosphate-mannose-protein mannosyltransferase family</fullName>
    </submittedName>
</protein>
<dbReference type="Proteomes" id="UP000570517">
    <property type="component" value="Unassembled WGS sequence"/>
</dbReference>
<evidence type="ECO:0000313" key="13">
    <source>
        <dbReference type="Proteomes" id="UP000570517"/>
    </source>
</evidence>
<feature type="transmembrane region" description="Helical" evidence="9">
    <location>
        <begin position="418"/>
        <end position="436"/>
    </location>
</feature>
<feature type="transmembrane region" description="Helical" evidence="9">
    <location>
        <begin position="142"/>
        <end position="161"/>
    </location>
</feature>
<keyword evidence="5 9" id="KW-0812">Transmembrane</keyword>
<evidence type="ECO:0000256" key="8">
    <source>
        <dbReference type="SAM" id="MobiDB-lite"/>
    </source>
</evidence>
<evidence type="ECO:0000256" key="9">
    <source>
        <dbReference type="SAM" id="Phobius"/>
    </source>
</evidence>
<dbReference type="GO" id="GO:0016763">
    <property type="term" value="F:pentosyltransferase activity"/>
    <property type="evidence" value="ECO:0007669"/>
    <property type="project" value="TreeGrafter"/>
</dbReference>
<feature type="transmembrane region" description="Helical" evidence="9">
    <location>
        <begin position="117"/>
        <end position="135"/>
    </location>
</feature>
<proteinExistence type="predicted"/>
<evidence type="ECO:0000259" key="11">
    <source>
        <dbReference type="Pfam" id="PF24878"/>
    </source>
</evidence>
<feature type="transmembrane region" description="Helical" evidence="9">
    <location>
        <begin position="333"/>
        <end position="350"/>
    </location>
</feature>
<keyword evidence="7 9" id="KW-0472">Membrane</keyword>
<dbReference type="PANTHER" id="PTHR33908">
    <property type="entry name" value="MANNOSYLTRANSFERASE YKCB-RELATED"/>
    <property type="match status" value="1"/>
</dbReference>
<evidence type="ECO:0000256" key="7">
    <source>
        <dbReference type="ARBA" id="ARBA00023136"/>
    </source>
</evidence>
<evidence type="ECO:0000259" key="10">
    <source>
        <dbReference type="Pfam" id="PF13231"/>
    </source>
</evidence>
<feature type="transmembrane region" description="Helical" evidence="9">
    <location>
        <begin position="167"/>
        <end position="182"/>
    </location>
</feature>
<dbReference type="GO" id="GO:0009103">
    <property type="term" value="P:lipopolysaccharide biosynthetic process"/>
    <property type="evidence" value="ECO:0007669"/>
    <property type="project" value="UniProtKB-ARBA"/>
</dbReference>
<feature type="region of interest" description="Disordered" evidence="8">
    <location>
        <begin position="502"/>
        <end position="539"/>
    </location>
</feature>
<dbReference type="GO" id="GO:0010041">
    <property type="term" value="P:response to iron(III) ion"/>
    <property type="evidence" value="ECO:0007669"/>
    <property type="project" value="TreeGrafter"/>
</dbReference>
<keyword evidence="13" id="KW-1185">Reference proteome</keyword>
<dbReference type="RefSeq" id="WP_178357900.1">
    <property type="nucleotide sequence ID" value="NZ_JABFYL010000017.1"/>
</dbReference>
<feature type="transmembrane region" description="Helical" evidence="9">
    <location>
        <begin position="189"/>
        <end position="205"/>
    </location>
</feature>
<dbReference type="Pfam" id="PF13231">
    <property type="entry name" value="PMT_2"/>
    <property type="match status" value="1"/>
</dbReference>